<gene>
    <name evidence="1" type="ORF">FCC1311_090672</name>
</gene>
<dbReference type="Proteomes" id="UP000241890">
    <property type="component" value="Unassembled WGS sequence"/>
</dbReference>
<comment type="caution">
    <text evidence="1">The sequence shown here is derived from an EMBL/GenBank/DDBJ whole genome shotgun (WGS) entry which is preliminary data.</text>
</comment>
<dbReference type="EMBL" id="BEYU01000133">
    <property type="protein sequence ID" value="GBG32842.1"/>
    <property type="molecule type" value="Genomic_DNA"/>
</dbReference>
<name>A0A2R5GPP1_9STRA</name>
<organism evidence="1 2">
    <name type="scientific">Hondaea fermentalgiana</name>
    <dbReference type="NCBI Taxonomy" id="2315210"/>
    <lineage>
        <taxon>Eukaryota</taxon>
        <taxon>Sar</taxon>
        <taxon>Stramenopiles</taxon>
        <taxon>Bigyra</taxon>
        <taxon>Labyrinthulomycetes</taxon>
        <taxon>Thraustochytrida</taxon>
        <taxon>Thraustochytriidae</taxon>
        <taxon>Hondaea</taxon>
    </lineage>
</organism>
<evidence type="ECO:0000313" key="1">
    <source>
        <dbReference type="EMBL" id="GBG32842.1"/>
    </source>
</evidence>
<dbReference type="AlphaFoldDB" id="A0A2R5GPP1"/>
<dbReference type="InParanoid" id="A0A2R5GPP1"/>
<accession>A0A2R5GPP1</accession>
<protein>
    <submittedName>
        <fullName evidence="1">Uncharacterized protein</fullName>
    </submittedName>
</protein>
<proteinExistence type="predicted"/>
<reference evidence="1 2" key="1">
    <citation type="submission" date="2017-12" db="EMBL/GenBank/DDBJ databases">
        <title>Sequencing, de novo assembly and annotation of complete genome of a new Thraustochytrid species, strain FCC1311.</title>
        <authorList>
            <person name="Sedici K."/>
            <person name="Godart F."/>
            <person name="Aiese Cigliano R."/>
            <person name="Sanseverino W."/>
            <person name="Barakat M."/>
            <person name="Ortet P."/>
            <person name="Marechal E."/>
            <person name="Cagnac O."/>
            <person name="Amato A."/>
        </authorList>
    </citation>
    <scope>NUCLEOTIDE SEQUENCE [LARGE SCALE GENOMIC DNA]</scope>
</reference>
<keyword evidence="2" id="KW-1185">Reference proteome</keyword>
<evidence type="ECO:0000313" key="2">
    <source>
        <dbReference type="Proteomes" id="UP000241890"/>
    </source>
</evidence>
<sequence length="135" mass="14778">MVPDNGNTPLVYAQPVKAPVNPQPALYTYASLANANANNGYIPPAYVAQPVQQSGPVAPVYVAYGASAPNTDFGMERAYYEAELERQRRLNAEMHTYNVERQMGYEQRRRQQDTEEACCCLALGALCCAAVLATN</sequence>